<protein>
    <submittedName>
        <fullName evidence="4">Nuclear transport factor 2 family protein</fullName>
    </submittedName>
</protein>
<accession>A0A848LW43</accession>
<dbReference type="AlphaFoldDB" id="A0A848LW43"/>
<dbReference type="RefSeq" id="WP_169351448.1">
    <property type="nucleotide sequence ID" value="NZ_JABBJJ010000406.1"/>
</dbReference>
<dbReference type="Pfam" id="PF14534">
    <property type="entry name" value="DUF4440"/>
    <property type="match status" value="1"/>
</dbReference>
<dbReference type="EMBL" id="JABBJJ010000406">
    <property type="protein sequence ID" value="NMO22297.1"/>
    <property type="molecule type" value="Genomic_DNA"/>
</dbReference>
<comment type="caution">
    <text evidence="4">The sequence shown here is derived from an EMBL/GenBank/DDBJ whole genome shotgun (WGS) entry which is preliminary data.</text>
</comment>
<feature type="region of interest" description="Disordered" evidence="1">
    <location>
        <begin position="142"/>
        <end position="173"/>
    </location>
</feature>
<evidence type="ECO:0000259" key="3">
    <source>
        <dbReference type="Pfam" id="PF14534"/>
    </source>
</evidence>
<dbReference type="PROSITE" id="PS51257">
    <property type="entry name" value="PROKAR_LIPOPROTEIN"/>
    <property type="match status" value="1"/>
</dbReference>
<dbReference type="SUPFAM" id="SSF54427">
    <property type="entry name" value="NTF2-like"/>
    <property type="match status" value="2"/>
</dbReference>
<proteinExistence type="predicted"/>
<feature type="signal peptide" evidence="2">
    <location>
        <begin position="1"/>
        <end position="19"/>
    </location>
</feature>
<evidence type="ECO:0000256" key="1">
    <source>
        <dbReference type="SAM" id="MobiDB-lite"/>
    </source>
</evidence>
<dbReference type="InterPro" id="IPR027843">
    <property type="entry name" value="DUF4440"/>
</dbReference>
<dbReference type="Proteomes" id="UP000518300">
    <property type="component" value="Unassembled WGS sequence"/>
</dbReference>
<name>A0A848LW43_9BACT</name>
<evidence type="ECO:0000256" key="2">
    <source>
        <dbReference type="SAM" id="SignalP"/>
    </source>
</evidence>
<keyword evidence="5" id="KW-1185">Reference proteome</keyword>
<sequence length="360" mass="36637">MKQQLAGAILVSLVTTACAGPGAGARSPASEEAAAASAKAPLSHEEVRETLRAADAAMADAMAKQGSAEGIASSAAEDALLLLDGHYTLRGPGEIRARLSAEPLERDGVLSAEALVWDVSADGRMGYTVGHVLLDSTVSAAPGGTGAAPTGTTGSATAQSAPPASADAPPKLKPGKRYQRYLTVWTRTPDGPWRLAAAVYGRSPGPLKVPPTFSVTAAGAPQVTPAAPSDVLAEAFAADSAFSDQSVREGMGIAFGAWAAPNAVIPSGPTGFFGQEAVVSGYAPITRDKVELRWEPKLGGAASSGDMAYTVGRAVSISPGQDGKPGTSYIKYLSVWRRQPDGQWRYVADSGNGNPGPEGP</sequence>
<gene>
    <name evidence="4" type="ORF">HG543_46700</name>
</gene>
<evidence type="ECO:0000313" key="4">
    <source>
        <dbReference type="EMBL" id="NMO22297.1"/>
    </source>
</evidence>
<feature type="chain" id="PRO_5032384972" evidence="2">
    <location>
        <begin position="20"/>
        <end position="360"/>
    </location>
</feature>
<organism evidence="4 5">
    <name type="scientific">Pyxidicoccus fallax</name>
    <dbReference type="NCBI Taxonomy" id="394095"/>
    <lineage>
        <taxon>Bacteria</taxon>
        <taxon>Pseudomonadati</taxon>
        <taxon>Myxococcota</taxon>
        <taxon>Myxococcia</taxon>
        <taxon>Myxococcales</taxon>
        <taxon>Cystobacterineae</taxon>
        <taxon>Myxococcaceae</taxon>
        <taxon>Pyxidicoccus</taxon>
    </lineage>
</organism>
<dbReference type="Gene3D" id="3.10.450.50">
    <property type="match status" value="2"/>
</dbReference>
<keyword evidence="2" id="KW-0732">Signal</keyword>
<feature type="compositionally biased region" description="Low complexity" evidence="1">
    <location>
        <begin position="142"/>
        <end position="169"/>
    </location>
</feature>
<evidence type="ECO:0000313" key="5">
    <source>
        <dbReference type="Proteomes" id="UP000518300"/>
    </source>
</evidence>
<feature type="domain" description="DUF4440" evidence="3">
    <location>
        <begin position="254"/>
        <end position="345"/>
    </location>
</feature>
<reference evidence="4 5" key="1">
    <citation type="submission" date="2020-04" db="EMBL/GenBank/DDBJ databases">
        <title>Draft genome of Pyxidicoccus fallax type strain.</title>
        <authorList>
            <person name="Whitworth D.E."/>
        </authorList>
    </citation>
    <scope>NUCLEOTIDE SEQUENCE [LARGE SCALE GENOMIC DNA]</scope>
    <source>
        <strain evidence="4 5">DSM 14698</strain>
    </source>
</reference>
<dbReference type="InterPro" id="IPR032710">
    <property type="entry name" value="NTF2-like_dom_sf"/>
</dbReference>